<protein>
    <submittedName>
        <fullName evidence="2">Uncharacterized protein</fullName>
    </submittedName>
</protein>
<organism evidence="2 3">
    <name type="scientific">Coprinopsis marcescibilis</name>
    <name type="common">Agaric fungus</name>
    <name type="synonym">Psathyrella marcescibilis</name>
    <dbReference type="NCBI Taxonomy" id="230819"/>
    <lineage>
        <taxon>Eukaryota</taxon>
        <taxon>Fungi</taxon>
        <taxon>Dikarya</taxon>
        <taxon>Basidiomycota</taxon>
        <taxon>Agaricomycotina</taxon>
        <taxon>Agaricomycetes</taxon>
        <taxon>Agaricomycetidae</taxon>
        <taxon>Agaricales</taxon>
        <taxon>Agaricineae</taxon>
        <taxon>Psathyrellaceae</taxon>
        <taxon>Coprinopsis</taxon>
    </lineage>
</organism>
<accession>A0A5C3KNQ7</accession>
<reference evidence="2 3" key="1">
    <citation type="journal article" date="2019" name="Nat. Ecol. Evol.">
        <title>Megaphylogeny resolves global patterns of mushroom evolution.</title>
        <authorList>
            <person name="Varga T."/>
            <person name="Krizsan K."/>
            <person name="Foldi C."/>
            <person name="Dima B."/>
            <person name="Sanchez-Garcia M."/>
            <person name="Sanchez-Ramirez S."/>
            <person name="Szollosi G.J."/>
            <person name="Szarkandi J.G."/>
            <person name="Papp V."/>
            <person name="Albert L."/>
            <person name="Andreopoulos W."/>
            <person name="Angelini C."/>
            <person name="Antonin V."/>
            <person name="Barry K.W."/>
            <person name="Bougher N.L."/>
            <person name="Buchanan P."/>
            <person name="Buyck B."/>
            <person name="Bense V."/>
            <person name="Catcheside P."/>
            <person name="Chovatia M."/>
            <person name="Cooper J."/>
            <person name="Damon W."/>
            <person name="Desjardin D."/>
            <person name="Finy P."/>
            <person name="Geml J."/>
            <person name="Haridas S."/>
            <person name="Hughes K."/>
            <person name="Justo A."/>
            <person name="Karasinski D."/>
            <person name="Kautmanova I."/>
            <person name="Kiss B."/>
            <person name="Kocsube S."/>
            <person name="Kotiranta H."/>
            <person name="LaButti K.M."/>
            <person name="Lechner B.E."/>
            <person name="Liimatainen K."/>
            <person name="Lipzen A."/>
            <person name="Lukacs Z."/>
            <person name="Mihaltcheva S."/>
            <person name="Morgado L.N."/>
            <person name="Niskanen T."/>
            <person name="Noordeloos M.E."/>
            <person name="Ohm R.A."/>
            <person name="Ortiz-Santana B."/>
            <person name="Ovrebo C."/>
            <person name="Racz N."/>
            <person name="Riley R."/>
            <person name="Savchenko A."/>
            <person name="Shiryaev A."/>
            <person name="Soop K."/>
            <person name="Spirin V."/>
            <person name="Szebenyi C."/>
            <person name="Tomsovsky M."/>
            <person name="Tulloss R.E."/>
            <person name="Uehling J."/>
            <person name="Grigoriev I.V."/>
            <person name="Vagvolgyi C."/>
            <person name="Papp T."/>
            <person name="Martin F.M."/>
            <person name="Miettinen O."/>
            <person name="Hibbett D.S."/>
            <person name="Nagy L.G."/>
        </authorList>
    </citation>
    <scope>NUCLEOTIDE SEQUENCE [LARGE SCALE GENOMIC DNA]</scope>
    <source>
        <strain evidence="2 3">CBS 121175</strain>
    </source>
</reference>
<sequence length="196" mass="22469">MKIRSKTLPSLSLSGLETTTNRQPNGGYGNFQRIPSIEYWDEKLPMKVAVEKKFWNHRTPEVLQQVANYLDSSDVYHLILLVSVFDFPAGSRIYNDSLTITINLGLEFPNQLPDPPNIVPRCGAEIKKAMPAHPQNASTRAPYLLTYNQTYCHAQQSFSGQRRVRRTMGRGDDYGNIWRPQVPDFFHLGWDRVTTQ</sequence>
<proteinExistence type="predicted"/>
<keyword evidence="3" id="KW-1185">Reference proteome</keyword>
<name>A0A5C3KNQ7_COPMA</name>
<dbReference type="AlphaFoldDB" id="A0A5C3KNQ7"/>
<evidence type="ECO:0000256" key="1">
    <source>
        <dbReference type="SAM" id="MobiDB-lite"/>
    </source>
</evidence>
<evidence type="ECO:0000313" key="2">
    <source>
        <dbReference type="EMBL" id="TFK22141.1"/>
    </source>
</evidence>
<gene>
    <name evidence="2" type="ORF">FA15DRAFT_706665</name>
</gene>
<feature type="compositionally biased region" description="Polar residues" evidence="1">
    <location>
        <begin position="7"/>
        <end position="24"/>
    </location>
</feature>
<dbReference type="EMBL" id="ML210249">
    <property type="protein sequence ID" value="TFK22141.1"/>
    <property type="molecule type" value="Genomic_DNA"/>
</dbReference>
<feature type="region of interest" description="Disordered" evidence="1">
    <location>
        <begin position="1"/>
        <end position="29"/>
    </location>
</feature>
<evidence type="ECO:0000313" key="3">
    <source>
        <dbReference type="Proteomes" id="UP000307440"/>
    </source>
</evidence>
<dbReference type="Proteomes" id="UP000307440">
    <property type="component" value="Unassembled WGS sequence"/>
</dbReference>